<dbReference type="InterPro" id="IPR011527">
    <property type="entry name" value="ABC1_TM_dom"/>
</dbReference>
<dbReference type="InterPro" id="IPR039421">
    <property type="entry name" value="Type_1_exporter"/>
</dbReference>
<organism evidence="10 11">
    <name type="scientific">Kibdelosporangium aridum</name>
    <dbReference type="NCBI Taxonomy" id="2030"/>
    <lineage>
        <taxon>Bacteria</taxon>
        <taxon>Bacillati</taxon>
        <taxon>Actinomycetota</taxon>
        <taxon>Actinomycetes</taxon>
        <taxon>Pseudonocardiales</taxon>
        <taxon>Pseudonocardiaceae</taxon>
        <taxon>Kibdelosporangium</taxon>
    </lineage>
</organism>
<evidence type="ECO:0000256" key="3">
    <source>
        <dbReference type="ARBA" id="ARBA00022741"/>
    </source>
</evidence>
<protein>
    <submittedName>
        <fullName evidence="10">ATP-binding cassette, subfamily B</fullName>
    </submittedName>
</protein>
<evidence type="ECO:0000259" key="9">
    <source>
        <dbReference type="PROSITE" id="PS50929"/>
    </source>
</evidence>
<evidence type="ECO:0000256" key="6">
    <source>
        <dbReference type="ARBA" id="ARBA00023136"/>
    </source>
</evidence>
<feature type="transmembrane region" description="Helical" evidence="7">
    <location>
        <begin position="57"/>
        <end position="80"/>
    </location>
</feature>
<dbReference type="GO" id="GO:0005886">
    <property type="term" value="C:plasma membrane"/>
    <property type="evidence" value="ECO:0007669"/>
    <property type="project" value="UniProtKB-SubCell"/>
</dbReference>
<feature type="transmembrane region" description="Helical" evidence="7">
    <location>
        <begin position="244"/>
        <end position="267"/>
    </location>
</feature>
<comment type="subcellular location">
    <subcellularLocation>
        <location evidence="1">Cell membrane</location>
        <topology evidence="1">Multi-pass membrane protein</topology>
    </subcellularLocation>
</comment>
<dbReference type="EMBL" id="FWXV01000018">
    <property type="protein sequence ID" value="SMD26904.1"/>
    <property type="molecule type" value="Genomic_DNA"/>
</dbReference>
<proteinExistence type="predicted"/>
<evidence type="ECO:0000256" key="1">
    <source>
        <dbReference type="ARBA" id="ARBA00004651"/>
    </source>
</evidence>
<evidence type="ECO:0000313" key="10">
    <source>
        <dbReference type="EMBL" id="SMD26904.1"/>
    </source>
</evidence>
<dbReference type="PANTHER" id="PTHR43394">
    <property type="entry name" value="ATP-DEPENDENT PERMEASE MDL1, MITOCHONDRIAL"/>
    <property type="match status" value="1"/>
</dbReference>
<gene>
    <name evidence="10" type="ORF">SAMN05661093_10491</name>
</gene>
<dbReference type="Proteomes" id="UP000192674">
    <property type="component" value="Unassembled WGS sequence"/>
</dbReference>
<keyword evidence="3" id="KW-0547">Nucleotide-binding</keyword>
<feature type="domain" description="ABC transmembrane type-1" evidence="9">
    <location>
        <begin position="24"/>
        <end position="305"/>
    </location>
</feature>
<accession>A0A1W2FYP1</accession>
<evidence type="ECO:0000313" key="11">
    <source>
        <dbReference type="Proteomes" id="UP000192674"/>
    </source>
</evidence>
<keyword evidence="2 7" id="KW-0812">Transmembrane</keyword>
<evidence type="ECO:0000256" key="4">
    <source>
        <dbReference type="ARBA" id="ARBA00022840"/>
    </source>
</evidence>
<reference evidence="10 11" key="1">
    <citation type="submission" date="2017-04" db="EMBL/GenBank/DDBJ databases">
        <authorList>
            <person name="Afonso C.L."/>
            <person name="Miller P.J."/>
            <person name="Scott M.A."/>
            <person name="Spackman E."/>
            <person name="Goraichik I."/>
            <person name="Dimitrov K.M."/>
            <person name="Suarez D.L."/>
            <person name="Swayne D.E."/>
        </authorList>
    </citation>
    <scope>NUCLEOTIDE SEQUENCE [LARGE SCALE GENOMIC DNA]</scope>
    <source>
        <strain evidence="10 11">DSM 43828</strain>
    </source>
</reference>
<dbReference type="InterPro" id="IPR017871">
    <property type="entry name" value="ABC_transporter-like_CS"/>
</dbReference>
<feature type="transmembrane region" description="Helical" evidence="7">
    <location>
        <begin position="143"/>
        <end position="173"/>
    </location>
</feature>
<evidence type="ECO:0000256" key="7">
    <source>
        <dbReference type="SAM" id="Phobius"/>
    </source>
</evidence>
<dbReference type="GO" id="GO:0016887">
    <property type="term" value="F:ATP hydrolysis activity"/>
    <property type="evidence" value="ECO:0007669"/>
    <property type="project" value="InterPro"/>
</dbReference>
<dbReference type="Gene3D" id="1.20.1560.10">
    <property type="entry name" value="ABC transporter type 1, transmembrane domain"/>
    <property type="match status" value="1"/>
</dbReference>
<dbReference type="Pfam" id="PF00005">
    <property type="entry name" value="ABC_tran"/>
    <property type="match status" value="1"/>
</dbReference>
<dbReference type="RefSeq" id="WP_084434550.1">
    <property type="nucleotide sequence ID" value="NZ_FWXV01000018.1"/>
</dbReference>
<dbReference type="InterPro" id="IPR036640">
    <property type="entry name" value="ABC1_TM_sf"/>
</dbReference>
<dbReference type="GO" id="GO:0005524">
    <property type="term" value="F:ATP binding"/>
    <property type="evidence" value="ECO:0007669"/>
    <property type="project" value="UniProtKB-KW"/>
</dbReference>
<evidence type="ECO:0000256" key="5">
    <source>
        <dbReference type="ARBA" id="ARBA00022989"/>
    </source>
</evidence>
<evidence type="ECO:0000259" key="8">
    <source>
        <dbReference type="PROSITE" id="PS50893"/>
    </source>
</evidence>
<keyword evidence="5 7" id="KW-1133">Transmembrane helix</keyword>
<keyword evidence="11" id="KW-1185">Reference proteome</keyword>
<dbReference type="SUPFAM" id="SSF52540">
    <property type="entry name" value="P-loop containing nucleoside triphosphate hydrolases"/>
    <property type="match status" value="1"/>
</dbReference>
<dbReference type="OrthoDB" id="9806127at2"/>
<dbReference type="AlphaFoldDB" id="A0A1W2FYP1"/>
<keyword evidence="6 7" id="KW-0472">Membrane</keyword>
<dbReference type="InterPro" id="IPR003593">
    <property type="entry name" value="AAA+_ATPase"/>
</dbReference>
<dbReference type="PROSITE" id="PS50893">
    <property type="entry name" value="ABC_TRANSPORTER_2"/>
    <property type="match status" value="1"/>
</dbReference>
<feature type="transmembrane region" description="Helical" evidence="7">
    <location>
        <begin position="24"/>
        <end position="45"/>
    </location>
</feature>
<dbReference type="GO" id="GO:0015421">
    <property type="term" value="F:ABC-type oligopeptide transporter activity"/>
    <property type="evidence" value="ECO:0007669"/>
    <property type="project" value="TreeGrafter"/>
</dbReference>
<name>A0A1W2FYP1_KIBAR</name>
<sequence length="600" mass="64531">MIGGAATALGVAWRAAPALLLGHLAAGALTGIVPVAAAWFTKLVLDRLVAGRTDDLVWPALALAAAGVLTIVVVQGSQYLSAELERRVAMLTRDRLYTATGRMAGLARLEQPAFQDRLRMAQLHSDSGPRLILESIVGGVQSLITLLGFLGSLATLSLVLAAAALVAAVPALVAEIQLSRRRATMLTALSPTERRQFFYADLMTSLDAAKEIRLLGLSALFRRRMLTEFAHVNAERRRMDRREFGVQGLLGILGAAVAGAGLVWAILAAGRGLLTVGDVAVFLAAMAGTQASITAIAGRLGTAHNALLLFGHYQEVTSAEPDLPCPPDPAPVPTLSDGIELRDVWFRYSEDHPWALRGINLTIPFGQSLALVGPNGAGKSTLVKLLCRFYDPTLGSVLWDGVDLRDMPVEQLRTRIGAVFQDFMSYELTAAENIGLGDVDGADELQPDTAMKDRVEDAARRAGVHDMLTGLPRGYDTMLSRLFHDEDDDTGVLLSGGQWQRVALARAFLRDQRDLLILDEPASGLDAEAEHEIHTRLAAHRAGRTSVLISHRLGSVRDADRIAVLVDGRVEDLGTHRELLGRDATYARLFRIQANGYAPA</sequence>
<dbReference type="Gene3D" id="3.40.50.300">
    <property type="entry name" value="P-loop containing nucleotide triphosphate hydrolases"/>
    <property type="match status" value="1"/>
</dbReference>
<evidence type="ECO:0000256" key="2">
    <source>
        <dbReference type="ARBA" id="ARBA00022692"/>
    </source>
</evidence>
<dbReference type="InterPro" id="IPR027417">
    <property type="entry name" value="P-loop_NTPase"/>
</dbReference>
<dbReference type="PANTHER" id="PTHR43394:SF1">
    <property type="entry name" value="ATP-BINDING CASSETTE SUB-FAMILY B MEMBER 10, MITOCHONDRIAL"/>
    <property type="match status" value="1"/>
</dbReference>
<keyword evidence="4 10" id="KW-0067">ATP-binding</keyword>
<dbReference type="SUPFAM" id="SSF90123">
    <property type="entry name" value="ABC transporter transmembrane region"/>
    <property type="match status" value="1"/>
</dbReference>
<dbReference type="PROSITE" id="PS00211">
    <property type="entry name" value="ABC_TRANSPORTER_1"/>
    <property type="match status" value="1"/>
</dbReference>
<feature type="domain" description="ABC transporter" evidence="8">
    <location>
        <begin position="339"/>
        <end position="592"/>
    </location>
</feature>
<dbReference type="PROSITE" id="PS50929">
    <property type="entry name" value="ABC_TM1F"/>
    <property type="match status" value="1"/>
</dbReference>
<dbReference type="SMART" id="SM00382">
    <property type="entry name" value="AAA"/>
    <property type="match status" value="1"/>
</dbReference>
<dbReference type="InterPro" id="IPR003439">
    <property type="entry name" value="ABC_transporter-like_ATP-bd"/>
</dbReference>